<dbReference type="GO" id="GO:0008168">
    <property type="term" value="F:methyltransferase activity"/>
    <property type="evidence" value="ECO:0007669"/>
    <property type="project" value="UniProtKB-KW"/>
</dbReference>
<reference evidence="2" key="1">
    <citation type="submission" date="2017-06" db="EMBL/GenBank/DDBJ databases">
        <authorList>
            <person name="Varghese N."/>
            <person name="Submissions S."/>
        </authorList>
    </citation>
    <scope>NUCLEOTIDE SEQUENCE [LARGE SCALE GENOMIC DNA]</scope>
    <source>
        <strain evidence="2">DSM 137</strain>
    </source>
</reference>
<protein>
    <submittedName>
        <fullName evidence="1">Methyltransferase domain-containing protein</fullName>
    </submittedName>
</protein>
<dbReference type="PANTHER" id="PTHR43861:SF5">
    <property type="entry name" value="BLL5978 PROTEIN"/>
    <property type="match status" value="1"/>
</dbReference>
<evidence type="ECO:0000313" key="2">
    <source>
        <dbReference type="Proteomes" id="UP000198418"/>
    </source>
</evidence>
<dbReference type="EMBL" id="FYDG01000009">
    <property type="protein sequence ID" value="SNB78290.1"/>
    <property type="molecule type" value="Genomic_DNA"/>
</dbReference>
<organism evidence="1 2">
    <name type="scientific">Rhodoblastus acidophilus</name>
    <name type="common">Rhodopseudomonas acidophila</name>
    <dbReference type="NCBI Taxonomy" id="1074"/>
    <lineage>
        <taxon>Bacteria</taxon>
        <taxon>Pseudomonadati</taxon>
        <taxon>Pseudomonadota</taxon>
        <taxon>Alphaproteobacteria</taxon>
        <taxon>Hyphomicrobiales</taxon>
        <taxon>Rhodoblastaceae</taxon>
        <taxon>Rhodoblastus</taxon>
    </lineage>
</organism>
<dbReference type="InterPro" id="IPR029063">
    <property type="entry name" value="SAM-dependent_MTases_sf"/>
</dbReference>
<accession>A0A212RZY1</accession>
<proteinExistence type="predicted"/>
<dbReference type="Proteomes" id="UP000198418">
    <property type="component" value="Unassembled WGS sequence"/>
</dbReference>
<dbReference type="Gene3D" id="3.40.50.150">
    <property type="entry name" value="Vaccinia Virus protein VP39"/>
    <property type="match status" value="1"/>
</dbReference>
<sequence length="347" mass="37958">MPDPLRCCAACGSPTPEIVVLGGLRRSRCLSCHHSQRIDVETFDYAGFAMGATGAAPERVAAQADFIGAEAFAGARALEIGCAAGDLAQELRRRFAFAAYHGIEFSPARDVAARRLDRVFSASLEDLLASGEVQAETYDLVLSSHCLEHLEDPSVLIAAMKQAMKPGGSIFIETPNGGGHPRLSFDDNRTHLHFFCASSLTRLLARHGLESFKVETGGRLDARYSDSLRLLARPLRTFAPDPSALSGHPLLARTDRLVVWGAGRMVDEMLAHFFDAARIAFFVDKDERKQGGLRLGRPVKAPHAIDTGEGWTVLINSIENEQAIREEIATRFYRRVCRVIALSELLD</sequence>
<gene>
    <name evidence="1" type="ORF">SAMN06265338_10999</name>
</gene>
<dbReference type="SUPFAM" id="SSF53335">
    <property type="entry name" value="S-adenosyl-L-methionine-dependent methyltransferases"/>
    <property type="match status" value="1"/>
</dbReference>
<name>A0A212RZY1_RHOAC</name>
<dbReference type="CDD" id="cd02440">
    <property type="entry name" value="AdoMet_MTases"/>
    <property type="match status" value="1"/>
</dbReference>
<dbReference type="OrthoDB" id="7537532at2"/>
<dbReference type="PANTHER" id="PTHR43861">
    <property type="entry name" value="TRANS-ACONITATE 2-METHYLTRANSFERASE-RELATED"/>
    <property type="match status" value="1"/>
</dbReference>
<dbReference type="RefSeq" id="WP_088521629.1">
    <property type="nucleotide sequence ID" value="NZ_FYDG01000009.1"/>
</dbReference>
<evidence type="ECO:0000313" key="1">
    <source>
        <dbReference type="EMBL" id="SNB78290.1"/>
    </source>
</evidence>
<dbReference type="Pfam" id="PF13489">
    <property type="entry name" value="Methyltransf_23"/>
    <property type="match status" value="1"/>
</dbReference>
<keyword evidence="2" id="KW-1185">Reference proteome</keyword>
<keyword evidence="1" id="KW-0489">Methyltransferase</keyword>
<keyword evidence="1" id="KW-0808">Transferase</keyword>
<dbReference type="AlphaFoldDB" id="A0A212RZY1"/>
<dbReference type="GO" id="GO:0032259">
    <property type="term" value="P:methylation"/>
    <property type="evidence" value="ECO:0007669"/>
    <property type="project" value="UniProtKB-KW"/>
</dbReference>